<sequence length="169" mass="17816">MVRFAVTVLALSVSALAVTSHNERRDVELSSGSGFVARAAPPMVLEAREKRPDSPEVAKLKEERKGISPELDAAHEELKKAHEAEENAIPQDLKAKTKEAKQKVKDTYNALPEDKKAQLKDMGKKIRDTKKGERGAATSGAPGAAPATSAASVAAPAATPAATPAPARF</sequence>
<dbReference type="AlphaFoldDB" id="A0A0F7ZX73"/>
<feature type="compositionally biased region" description="Basic and acidic residues" evidence="1">
    <location>
        <begin position="93"/>
        <end position="134"/>
    </location>
</feature>
<keyword evidence="2" id="KW-0732">Signal</keyword>
<evidence type="ECO:0000256" key="2">
    <source>
        <dbReference type="SAM" id="SignalP"/>
    </source>
</evidence>
<evidence type="ECO:0000313" key="3">
    <source>
        <dbReference type="EMBL" id="KJZ70222.1"/>
    </source>
</evidence>
<evidence type="ECO:0000256" key="1">
    <source>
        <dbReference type="SAM" id="MobiDB-lite"/>
    </source>
</evidence>
<name>A0A0F7ZX73_9HYPO</name>
<feature type="region of interest" description="Disordered" evidence="1">
    <location>
        <begin position="46"/>
        <end position="169"/>
    </location>
</feature>
<protein>
    <submittedName>
        <fullName evidence="3">Uncharacterized protein</fullName>
    </submittedName>
</protein>
<dbReference type="Proteomes" id="UP000054481">
    <property type="component" value="Unassembled WGS sequence"/>
</dbReference>
<proteinExistence type="predicted"/>
<dbReference type="OrthoDB" id="4868355at2759"/>
<feature type="signal peptide" evidence="2">
    <location>
        <begin position="1"/>
        <end position="17"/>
    </location>
</feature>
<accession>A0A0F7ZX73</accession>
<feature type="compositionally biased region" description="Low complexity" evidence="1">
    <location>
        <begin position="135"/>
        <end position="169"/>
    </location>
</feature>
<evidence type="ECO:0000313" key="4">
    <source>
        <dbReference type="Proteomes" id="UP000054481"/>
    </source>
</evidence>
<dbReference type="EMBL" id="KQ030638">
    <property type="protein sequence ID" value="KJZ70222.1"/>
    <property type="molecule type" value="Genomic_DNA"/>
</dbReference>
<gene>
    <name evidence="3" type="ORF">HIM_10370</name>
</gene>
<keyword evidence="4" id="KW-1185">Reference proteome</keyword>
<reference evidence="3 4" key="1">
    <citation type="journal article" date="2014" name="Genome Biol. Evol.">
        <title>Comparative genomics and transcriptomics analyses reveal divergent lifestyle features of nematode endoparasitic fungus Hirsutella minnesotensis.</title>
        <authorList>
            <person name="Lai Y."/>
            <person name="Liu K."/>
            <person name="Zhang X."/>
            <person name="Zhang X."/>
            <person name="Li K."/>
            <person name="Wang N."/>
            <person name="Shu C."/>
            <person name="Wu Y."/>
            <person name="Wang C."/>
            <person name="Bushley K.E."/>
            <person name="Xiang M."/>
            <person name="Liu X."/>
        </authorList>
    </citation>
    <scope>NUCLEOTIDE SEQUENCE [LARGE SCALE GENOMIC DNA]</scope>
    <source>
        <strain evidence="3 4">3608</strain>
    </source>
</reference>
<organism evidence="3 4">
    <name type="scientific">Hirsutella minnesotensis 3608</name>
    <dbReference type="NCBI Taxonomy" id="1043627"/>
    <lineage>
        <taxon>Eukaryota</taxon>
        <taxon>Fungi</taxon>
        <taxon>Dikarya</taxon>
        <taxon>Ascomycota</taxon>
        <taxon>Pezizomycotina</taxon>
        <taxon>Sordariomycetes</taxon>
        <taxon>Hypocreomycetidae</taxon>
        <taxon>Hypocreales</taxon>
        <taxon>Ophiocordycipitaceae</taxon>
        <taxon>Hirsutella</taxon>
    </lineage>
</organism>
<feature type="chain" id="PRO_5002526402" evidence="2">
    <location>
        <begin position="18"/>
        <end position="169"/>
    </location>
</feature>
<feature type="compositionally biased region" description="Basic and acidic residues" evidence="1">
    <location>
        <begin position="46"/>
        <end position="85"/>
    </location>
</feature>